<name>A0A1I5D0C3_9HYPH</name>
<dbReference type="InterPro" id="IPR051794">
    <property type="entry name" value="PG_Endopeptidase_C40"/>
</dbReference>
<evidence type="ECO:0000256" key="2">
    <source>
        <dbReference type="ARBA" id="ARBA00022670"/>
    </source>
</evidence>
<keyword evidence="4" id="KW-0788">Thiol protease</keyword>
<dbReference type="RefSeq" id="WP_090069843.1">
    <property type="nucleotide sequence ID" value="NZ_FOVR01000002.1"/>
</dbReference>
<keyword evidence="2" id="KW-0645">Protease</keyword>
<evidence type="ECO:0000313" key="6">
    <source>
        <dbReference type="EMBL" id="SFN92705.1"/>
    </source>
</evidence>
<dbReference type="Pfam" id="PF18348">
    <property type="entry name" value="SH3_16"/>
    <property type="match status" value="1"/>
</dbReference>
<dbReference type="OrthoDB" id="9813368at2"/>
<dbReference type="SUPFAM" id="SSF50044">
    <property type="entry name" value="SH3-domain"/>
    <property type="match status" value="1"/>
</dbReference>
<dbReference type="Proteomes" id="UP000199236">
    <property type="component" value="Unassembled WGS sequence"/>
</dbReference>
<keyword evidence="3" id="KW-0378">Hydrolase</keyword>
<proteinExistence type="inferred from homology"/>
<evidence type="ECO:0000256" key="1">
    <source>
        <dbReference type="ARBA" id="ARBA00007074"/>
    </source>
</evidence>
<dbReference type="PROSITE" id="PS51935">
    <property type="entry name" value="NLPC_P60"/>
    <property type="match status" value="1"/>
</dbReference>
<dbReference type="InterPro" id="IPR036028">
    <property type="entry name" value="SH3-like_dom_sf"/>
</dbReference>
<dbReference type="STRING" id="655353.SAMN04488056_102427"/>
<protein>
    <submittedName>
        <fullName evidence="6">NlpC/P60 family protein</fullName>
    </submittedName>
</protein>
<evidence type="ECO:0000256" key="4">
    <source>
        <dbReference type="ARBA" id="ARBA00022807"/>
    </source>
</evidence>
<organism evidence="6 7">
    <name type="scientific">Cohaesibacter marisflavi</name>
    <dbReference type="NCBI Taxonomy" id="655353"/>
    <lineage>
        <taxon>Bacteria</taxon>
        <taxon>Pseudomonadati</taxon>
        <taxon>Pseudomonadota</taxon>
        <taxon>Alphaproteobacteria</taxon>
        <taxon>Hyphomicrobiales</taxon>
        <taxon>Cohaesibacteraceae</taxon>
    </lineage>
</organism>
<evidence type="ECO:0000256" key="3">
    <source>
        <dbReference type="ARBA" id="ARBA00022801"/>
    </source>
</evidence>
<evidence type="ECO:0000313" key="7">
    <source>
        <dbReference type="Proteomes" id="UP000199236"/>
    </source>
</evidence>
<dbReference type="GO" id="GO:0006508">
    <property type="term" value="P:proteolysis"/>
    <property type="evidence" value="ECO:0007669"/>
    <property type="project" value="UniProtKB-KW"/>
</dbReference>
<dbReference type="InterPro" id="IPR041382">
    <property type="entry name" value="SH3_16"/>
</dbReference>
<dbReference type="SUPFAM" id="SSF54001">
    <property type="entry name" value="Cysteine proteinases"/>
    <property type="match status" value="1"/>
</dbReference>
<keyword evidence="7" id="KW-1185">Reference proteome</keyword>
<comment type="similarity">
    <text evidence="1">Belongs to the peptidase C40 family.</text>
</comment>
<dbReference type="GO" id="GO:0008234">
    <property type="term" value="F:cysteine-type peptidase activity"/>
    <property type="evidence" value="ECO:0007669"/>
    <property type="project" value="UniProtKB-KW"/>
</dbReference>
<dbReference type="Pfam" id="PF00877">
    <property type="entry name" value="NLPC_P60"/>
    <property type="match status" value="1"/>
</dbReference>
<reference evidence="6 7" key="1">
    <citation type="submission" date="2016-10" db="EMBL/GenBank/DDBJ databases">
        <authorList>
            <person name="de Groot N.N."/>
        </authorList>
    </citation>
    <scope>NUCLEOTIDE SEQUENCE [LARGE SCALE GENOMIC DNA]</scope>
    <source>
        <strain evidence="6 7">CGMCC 1.9157</strain>
    </source>
</reference>
<dbReference type="AlphaFoldDB" id="A0A1I5D0C3"/>
<accession>A0A1I5D0C3</accession>
<evidence type="ECO:0000259" key="5">
    <source>
        <dbReference type="PROSITE" id="PS51935"/>
    </source>
</evidence>
<sequence>MLNSSLNAFRPDLADKRLEGQVEAERFVDPVIKRVQVPVAPLKSGPDGRSGLDTQAMLGEVVKVFEEGANGWSWVQLDGDGYVGYIPSNALGPFGGSLNDEFIAGAPTHKVSAVRTFVYPGPDLKYPAAVFLSMGTGLILGEEQEVRGTHYRKLLNMPTPNGEAGWVVAQHVCEVESKAEDFVAVAESLIGTPYLWGGKSSLGIDCSGLVQLAAEMAGIEMLRDASMQEKEAGVALDISAGLPELARGDLIFWPGHVGIMTDPDTLLHANGHHMAVAKEPLAGAIERIAQNEYGKLRTIRRLTK</sequence>
<dbReference type="InterPro" id="IPR000064">
    <property type="entry name" value="NLP_P60_dom"/>
</dbReference>
<dbReference type="PANTHER" id="PTHR47359:SF3">
    <property type="entry name" value="NLP_P60 DOMAIN-CONTAINING PROTEIN-RELATED"/>
    <property type="match status" value="1"/>
</dbReference>
<dbReference type="EMBL" id="FOVR01000002">
    <property type="protein sequence ID" value="SFN92705.1"/>
    <property type="molecule type" value="Genomic_DNA"/>
</dbReference>
<gene>
    <name evidence="6" type="ORF">SAMN04488056_102427</name>
</gene>
<dbReference type="Gene3D" id="3.90.1720.10">
    <property type="entry name" value="endopeptidase domain like (from Nostoc punctiforme)"/>
    <property type="match status" value="1"/>
</dbReference>
<dbReference type="PANTHER" id="PTHR47359">
    <property type="entry name" value="PEPTIDOGLYCAN DL-ENDOPEPTIDASE CWLO"/>
    <property type="match status" value="1"/>
</dbReference>
<dbReference type="InterPro" id="IPR038765">
    <property type="entry name" value="Papain-like_cys_pep_sf"/>
</dbReference>
<dbReference type="Gene3D" id="2.30.30.40">
    <property type="entry name" value="SH3 Domains"/>
    <property type="match status" value="1"/>
</dbReference>
<feature type="domain" description="NlpC/P60" evidence="5">
    <location>
        <begin position="176"/>
        <end position="299"/>
    </location>
</feature>